<dbReference type="EMBL" id="JAPRAT010000005">
    <property type="protein sequence ID" value="MCZ0702413.1"/>
    <property type="molecule type" value="Genomic_DNA"/>
</dbReference>
<dbReference type="RefSeq" id="WP_268779181.1">
    <property type="nucleotide sequence ID" value="NZ_JAPRAT010000005.1"/>
</dbReference>
<comment type="caution">
    <text evidence="2">The sequence shown here is derived from an EMBL/GenBank/DDBJ whole genome shotgun (WGS) entry which is preliminary data.</text>
</comment>
<dbReference type="Proteomes" id="UP001084197">
    <property type="component" value="Unassembled WGS sequence"/>
</dbReference>
<evidence type="ECO:0000313" key="2">
    <source>
        <dbReference type="EMBL" id="MCZ0702413.1"/>
    </source>
</evidence>
<keyword evidence="1" id="KW-0472">Membrane</keyword>
<name>A0A9J6RA03_9BACI</name>
<evidence type="ECO:0000256" key="1">
    <source>
        <dbReference type="SAM" id="Phobius"/>
    </source>
</evidence>
<keyword evidence="1" id="KW-0812">Transmembrane</keyword>
<feature type="transmembrane region" description="Helical" evidence="1">
    <location>
        <begin position="12"/>
        <end position="35"/>
    </location>
</feature>
<keyword evidence="3" id="KW-1185">Reference proteome</keyword>
<dbReference type="AlphaFoldDB" id="A0A9J6RA03"/>
<reference evidence="2" key="1">
    <citation type="submission" date="2022-11" db="EMBL/GenBank/DDBJ databases">
        <title>WGS of Natronobacillus azotifigens 24KS-1, an anaerobic diazotrophic haloalkaliphile from soda-rich habitats.</title>
        <authorList>
            <person name="Sorokin D.Y."/>
            <person name="Merkel A.Y."/>
        </authorList>
    </citation>
    <scope>NUCLEOTIDE SEQUENCE</scope>
    <source>
        <strain evidence="2">24KS-1</strain>
    </source>
</reference>
<organism evidence="2 3">
    <name type="scientific">Natronobacillus azotifigens</name>
    <dbReference type="NCBI Taxonomy" id="472978"/>
    <lineage>
        <taxon>Bacteria</taxon>
        <taxon>Bacillati</taxon>
        <taxon>Bacillota</taxon>
        <taxon>Bacilli</taxon>
        <taxon>Bacillales</taxon>
        <taxon>Bacillaceae</taxon>
        <taxon>Natronobacillus</taxon>
    </lineage>
</organism>
<keyword evidence="1" id="KW-1133">Transmembrane helix</keyword>
<gene>
    <name evidence="2" type="ORF">OWO01_04205</name>
</gene>
<accession>A0A9J6RA03</accession>
<evidence type="ECO:0008006" key="4">
    <source>
        <dbReference type="Google" id="ProtNLM"/>
    </source>
</evidence>
<proteinExistence type="predicted"/>
<sequence>MKRWINNSDGSSLILVLLMVVIFTVLGTALLGSTLTGVKNVNFRQHDTQALHSSQMGVDYALAYIDSSFDDYRDEEGSIDLTSLGYNPEDFGEDFSFVDVFTSLLLDILQPFQDGYASPDQNFTLTFDPTDLDLRESDSFVEGNFDIKSIGTSGGVSKEIIYTLSLSASGVFEVLSYAVGAEGNVFLHGASTIEGDLYTGNNLYVYNHAQVFSSGDHYIPSLYPCVDSDNSTVLGQIIRVNNISNYQRHLNQNTHASYTSMQPEHYANVFSCSPPTISSVEADFSSIEATSSENRFKINSPDVQPNGDHRPYLSWRYLELEGSYADKLVKPRFNSLSPRLNYTQHFGGLHLEGDSDIRDGANLTFGWQDASGAFRGGLYVDGNLYIGDRNTSSNANNVNNYEDISIKGPVYVTGDLIIRGADVQFDSTLYVAGDTEIRNSRLRGIQSGEEGESSLVLFGDGEVKISNISSFENDRSRISRVRGFFYSNERLEIYGVGSNIEIEGGIFAKDIVLNAIRGDSFNQNNRWGYYSPSGVSWSFERSNRQATLSSNDSRLRIKHNPNLIENPPDALPSADNIVIRESNRNIIN</sequence>
<evidence type="ECO:0000313" key="3">
    <source>
        <dbReference type="Proteomes" id="UP001084197"/>
    </source>
</evidence>
<protein>
    <recommendedName>
        <fullName evidence="4">Type 4 fimbrial biogenesis protein PilX N-terminal domain-containing protein</fullName>
    </recommendedName>
</protein>